<dbReference type="EMBL" id="LR824545">
    <property type="protein sequence ID" value="CAH1637105.1"/>
    <property type="molecule type" value="Genomic_DNA"/>
</dbReference>
<dbReference type="Proteomes" id="UP001153321">
    <property type="component" value="Chromosome 14"/>
</dbReference>
<proteinExistence type="predicted"/>
<feature type="region of interest" description="Disordered" evidence="1">
    <location>
        <begin position="1"/>
        <end position="55"/>
    </location>
</feature>
<dbReference type="SUPFAM" id="SSF57959">
    <property type="entry name" value="Leucine zipper domain"/>
    <property type="match status" value="1"/>
</dbReference>
<sequence>MAAIKDHQGGTLVGSNPNMRRAIRSQAHAGTAVEDDAYRRTREKNNAAAKKSRAAPVCANDGHRLKRFLFDSMTLVTIVETTQKPGTANNGQELATSFTFWETL</sequence>
<reference evidence="2" key="1">
    <citation type="submission" date="2022-02" db="EMBL/GenBank/DDBJ databases">
        <authorList>
            <person name="King R."/>
        </authorList>
    </citation>
    <scope>NUCLEOTIDE SEQUENCE</scope>
</reference>
<dbReference type="AlphaFoldDB" id="A0A9P0HZY9"/>
<dbReference type="Gene3D" id="1.20.5.170">
    <property type="match status" value="1"/>
</dbReference>
<dbReference type="GO" id="GO:0003700">
    <property type="term" value="F:DNA-binding transcription factor activity"/>
    <property type="evidence" value="ECO:0007669"/>
    <property type="project" value="InterPro"/>
</dbReference>
<gene>
    <name evidence="2" type="ORF">SPLIT_LOCUS2466</name>
</gene>
<organism evidence="2 3">
    <name type="scientific">Spodoptera littoralis</name>
    <name type="common">Egyptian cotton leafworm</name>
    <dbReference type="NCBI Taxonomy" id="7109"/>
    <lineage>
        <taxon>Eukaryota</taxon>
        <taxon>Metazoa</taxon>
        <taxon>Ecdysozoa</taxon>
        <taxon>Arthropoda</taxon>
        <taxon>Hexapoda</taxon>
        <taxon>Insecta</taxon>
        <taxon>Pterygota</taxon>
        <taxon>Neoptera</taxon>
        <taxon>Endopterygota</taxon>
        <taxon>Lepidoptera</taxon>
        <taxon>Glossata</taxon>
        <taxon>Ditrysia</taxon>
        <taxon>Noctuoidea</taxon>
        <taxon>Noctuidae</taxon>
        <taxon>Amphipyrinae</taxon>
        <taxon>Spodoptera</taxon>
    </lineage>
</organism>
<feature type="compositionally biased region" description="Basic and acidic residues" evidence="1">
    <location>
        <begin position="36"/>
        <end position="45"/>
    </location>
</feature>
<evidence type="ECO:0000256" key="1">
    <source>
        <dbReference type="SAM" id="MobiDB-lite"/>
    </source>
</evidence>
<evidence type="ECO:0000313" key="2">
    <source>
        <dbReference type="EMBL" id="CAH1637105.1"/>
    </source>
</evidence>
<protein>
    <submittedName>
        <fullName evidence="2">Uncharacterized protein</fullName>
    </submittedName>
</protein>
<accession>A0A9P0HZY9</accession>
<evidence type="ECO:0000313" key="3">
    <source>
        <dbReference type="Proteomes" id="UP001153321"/>
    </source>
</evidence>
<dbReference type="InterPro" id="IPR046347">
    <property type="entry name" value="bZIP_sf"/>
</dbReference>
<name>A0A9P0HZY9_SPOLI</name>
<keyword evidence="3" id="KW-1185">Reference proteome</keyword>